<keyword evidence="1" id="KW-0472">Membrane</keyword>
<reference evidence="2 3" key="1">
    <citation type="journal article" date="2017" name="Int. J. Syst. Evol. Microbiol.">
        <title>Photobacterium alginatilyticum sp. nov., a marine bacterium isolated from bottom seawater.</title>
        <authorList>
            <person name="Wang X."/>
            <person name="Wang Y."/>
            <person name="Yang X."/>
            <person name="Sun H."/>
            <person name="Li B."/>
            <person name="Zhang X.H."/>
        </authorList>
    </citation>
    <scope>NUCLEOTIDE SEQUENCE [LARGE SCALE GENOMIC DNA]</scope>
    <source>
        <strain evidence="2 3">P03D4</strain>
    </source>
</reference>
<evidence type="ECO:0000313" key="3">
    <source>
        <dbReference type="Proteomes" id="UP000738517"/>
    </source>
</evidence>
<evidence type="ECO:0000256" key="1">
    <source>
        <dbReference type="SAM" id="Phobius"/>
    </source>
</evidence>
<keyword evidence="1" id="KW-1133">Transmembrane helix</keyword>
<name>A0ABW9YDG0_9GAMM</name>
<feature type="transmembrane region" description="Helical" evidence="1">
    <location>
        <begin position="16"/>
        <end position="34"/>
    </location>
</feature>
<keyword evidence="1" id="KW-0812">Transmembrane</keyword>
<sequence length="69" mass="7972">MIRSYALFSQKYKKSHCFIVSALLLTIVVSIILLLSEEKIIFLLGLIIPVFPLIIIARASEYKRKYLND</sequence>
<accession>A0ABW9YDG0</accession>
<comment type="caution">
    <text evidence="2">The sequence shown here is derived from an EMBL/GenBank/DDBJ whole genome shotgun (WGS) entry which is preliminary data.</text>
</comment>
<keyword evidence="3" id="KW-1185">Reference proteome</keyword>
<gene>
    <name evidence="2" type="ORF">EIZ48_04375</name>
</gene>
<protein>
    <submittedName>
        <fullName evidence="2">Uncharacterized protein</fullName>
    </submittedName>
</protein>
<dbReference type="Proteomes" id="UP000738517">
    <property type="component" value="Unassembled WGS sequence"/>
</dbReference>
<feature type="transmembrane region" description="Helical" evidence="1">
    <location>
        <begin position="40"/>
        <end position="57"/>
    </location>
</feature>
<proteinExistence type="predicted"/>
<organism evidence="2 3">
    <name type="scientific">Photobacterium alginatilyticum</name>
    <dbReference type="NCBI Taxonomy" id="1775171"/>
    <lineage>
        <taxon>Bacteria</taxon>
        <taxon>Pseudomonadati</taxon>
        <taxon>Pseudomonadota</taxon>
        <taxon>Gammaproteobacteria</taxon>
        <taxon>Vibrionales</taxon>
        <taxon>Vibrionaceae</taxon>
        <taxon>Photobacterium</taxon>
    </lineage>
</organism>
<evidence type="ECO:0000313" key="2">
    <source>
        <dbReference type="EMBL" id="NBI51809.1"/>
    </source>
</evidence>
<dbReference type="EMBL" id="RSEJ01000003">
    <property type="protein sequence ID" value="NBI51809.1"/>
    <property type="molecule type" value="Genomic_DNA"/>
</dbReference>